<gene>
    <name evidence="13" type="ORF">J2Z22_001355</name>
</gene>
<name>A0ABU3H5U2_9BACL</name>
<dbReference type="PANTHER" id="PTHR48075">
    <property type="entry name" value="3-HYDROXYACYL-COA DEHYDROGENASE FAMILY PROTEIN"/>
    <property type="match status" value="1"/>
</dbReference>
<dbReference type="RefSeq" id="WP_025702312.1">
    <property type="nucleotide sequence ID" value="NZ_JAUSUY010000004.1"/>
</dbReference>
<dbReference type="Proteomes" id="UP001248709">
    <property type="component" value="Unassembled WGS sequence"/>
</dbReference>
<dbReference type="EC" id="1.1.1.45" evidence="9"/>
<proteinExistence type="inferred from homology"/>
<dbReference type="InterPro" id="IPR022694">
    <property type="entry name" value="3-OHacyl-CoA_DH"/>
</dbReference>
<evidence type="ECO:0000256" key="5">
    <source>
        <dbReference type="ARBA" id="ARBA00022490"/>
    </source>
</evidence>
<dbReference type="InterPro" id="IPR036291">
    <property type="entry name" value="NAD(P)-bd_dom_sf"/>
</dbReference>
<evidence type="ECO:0000259" key="12">
    <source>
        <dbReference type="Pfam" id="PF02737"/>
    </source>
</evidence>
<evidence type="ECO:0000259" key="11">
    <source>
        <dbReference type="Pfam" id="PF00725"/>
    </source>
</evidence>
<evidence type="ECO:0000256" key="2">
    <source>
        <dbReference type="ARBA" id="ARBA00005086"/>
    </source>
</evidence>
<feature type="domain" description="3-hydroxyacyl-CoA dehydrogenase NAD binding" evidence="12">
    <location>
        <begin position="8"/>
        <end position="193"/>
    </location>
</feature>
<evidence type="ECO:0000313" key="14">
    <source>
        <dbReference type="Proteomes" id="UP001248709"/>
    </source>
</evidence>
<dbReference type="SUPFAM" id="SSF48179">
    <property type="entry name" value="6-phosphogluconate dehydrogenase C-terminal domain-like"/>
    <property type="match status" value="1"/>
</dbReference>
<dbReference type="Pfam" id="PF02737">
    <property type="entry name" value="3HCDH_N"/>
    <property type="match status" value="1"/>
</dbReference>
<feature type="domain" description="3-hydroxyacyl-CoA dehydrogenase C-terminal" evidence="11">
    <location>
        <begin position="198"/>
        <end position="296"/>
    </location>
</feature>
<reference evidence="13 14" key="1">
    <citation type="submission" date="2023-07" db="EMBL/GenBank/DDBJ databases">
        <title>Genomic Encyclopedia of Type Strains, Phase IV (KMG-IV): sequencing the most valuable type-strain genomes for metagenomic binning, comparative biology and taxonomic classification.</title>
        <authorList>
            <person name="Goeker M."/>
        </authorList>
    </citation>
    <scope>NUCLEOTIDE SEQUENCE [LARGE SCALE GENOMIC DNA]</scope>
    <source>
        <strain evidence="13 14">T98</strain>
    </source>
</reference>
<evidence type="ECO:0000313" key="13">
    <source>
        <dbReference type="EMBL" id="MDT3425836.1"/>
    </source>
</evidence>
<keyword evidence="6" id="KW-0597">Phosphoprotein</keyword>
<organism evidence="13 14">
    <name type="scientific">Paenibacillus forsythiae</name>
    <dbReference type="NCBI Taxonomy" id="365616"/>
    <lineage>
        <taxon>Bacteria</taxon>
        <taxon>Bacillati</taxon>
        <taxon>Bacillota</taxon>
        <taxon>Bacilli</taxon>
        <taxon>Bacillales</taxon>
        <taxon>Paenibacillaceae</taxon>
        <taxon>Paenibacillus</taxon>
    </lineage>
</organism>
<dbReference type="InterPro" id="IPR008927">
    <property type="entry name" value="6-PGluconate_DH-like_C_sf"/>
</dbReference>
<evidence type="ECO:0000256" key="7">
    <source>
        <dbReference type="ARBA" id="ARBA00023002"/>
    </source>
</evidence>
<comment type="pathway">
    <text evidence="2">Lipid metabolism; butanoate metabolism.</text>
</comment>
<comment type="similarity">
    <text evidence="3">Belongs to the 3-hydroxyacyl-CoA dehydrogenase family.</text>
</comment>
<evidence type="ECO:0000256" key="9">
    <source>
        <dbReference type="ARBA" id="ARBA00038962"/>
    </source>
</evidence>
<keyword evidence="14" id="KW-1185">Reference proteome</keyword>
<dbReference type="SUPFAM" id="SSF51735">
    <property type="entry name" value="NAD(P)-binding Rossmann-fold domains"/>
    <property type="match status" value="1"/>
</dbReference>
<dbReference type="Gene3D" id="3.40.50.720">
    <property type="entry name" value="NAD(P)-binding Rossmann-like Domain"/>
    <property type="match status" value="1"/>
</dbReference>
<evidence type="ECO:0000256" key="4">
    <source>
        <dbReference type="ARBA" id="ARBA00011738"/>
    </source>
</evidence>
<dbReference type="InterPro" id="IPR006176">
    <property type="entry name" value="3-OHacyl-CoA_DH_NAD-bd"/>
</dbReference>
<evidence type="ECO:0000256" key="8">
    <source>
        <dbReference type="ARBA" id="ARBA00023027"/>
    </source>
</evidence>
<dbReference type="Pfam" id="PF00725">
    <property type="entry name" value="3HCDH"/>
    <property type="match status" value="1"/>
</dbReference>
<dbReference type="NCBIfam" id="NF006125">
    <property type="entry name" value="PRK08269.1"/>
    <property type="match status" value="1"/>
</dbReference>
<keyword evidence="5" id="KW-0963">Cytoplasm</keyword>
<dbReference type="PANTHER" id="PTHR48075:SF1">
    <property type="entry name" value="LAMBDA-CRYSTALLIN HOMOLOG"/>
    <property type="match status" value="1"/>
</dbReference>
<sequence length="339" mass="36337">MNGDKARIAVVGAGRMGIGIAQVFAYAGHPVDLIDIKVRSEAESARILQEATDQIRGNLKFLASLGLMDERSVETMMGQITYHDSSELETALPQADVVFEAVPEILGVKQSTFERIGAAAREEATVASTTSTFAVDTLAAYIARPQRFLNTHWLNPAYLIPLVEVSPGAATDPEVLDGMLALLERVGKVPVKCAPSPGFIVPRIQALAMNEAARLVEEGVASPEDIDKASRIGLGIRFAILGLLEFIDWGGGDILYYADRYLENALSADRFASPAIISGNMASGRTGMKAGQGFYDFSSRDLSAYQQETMKKFVDLLSHLGLMPAPGEITAASGNLAQK</sequence>
<comment type="subunit">
    <text evidence="4">Homodimer.</text>
</comment>
<dbReference type="PIRSF" id="PIRSF000105">
    <property type="entry name" value="HCDH"/>
    <property type="match status" value="1"/>
</dbReference>
<dbReference type="GO" id="GO:0008691">
    <property type="term" value="F:3-hydroxybutyryl-CoA dehydrogenase activity"/>
    <property type="evidence" value="ECO:0007669"/>
    <property type="project" value="UniProtKB-EC"/>
</dbReference>
<keyword evidence="8" id="KW-0520">NAD</keyword>
<keyword evidence="7 13" id="KW-0560">Oxidoreductase</keyword>
<evidence type="ECO:0000256" key="6">
    <source>
        <dbReference type="ARBA" id="ARBA00022553"/>
    </source>
</evidence>
<dbReference type="Gene3D" id="1.10.1040.10">
    <property type="entry name" value="N-(1-d-carboxylethyl)-l-norvaline Dehydrogenase, domain 2"/>
    <property type="match status" value="1"/>
</dbReference>
<evidence type="ECO:0000256" key="1">
    <source>
        <dbReference type="ARBA" id="ARBA00004496"/>
    </source>
</evidence>
<protein>
    <recommendedName>
        <fullName evidence="10">L-gulonate 3-dehydrogenase</fullName>
        <ecNumber evidence="9">1.1.1.45</ecNumber>
    </recommendedName>
    <alternativeName>
        <fullName evidence="10">L-gulonate 3-dehydrogenase</fullName>
    </alternativeName>
</protein>
<comment type="caution">
    <text evidence="13">The sequence shown here is derived from an EMBL/GenBank/DDBJ whole genome shotgun (WGS) entry which is preliminary data.</text>
</comment>
<evidence type="ECO:0000256" key="3">
    <source>
        <dbReference type="ARBA" id="ARBA00009463"/>
    </source>
</evidence>
<dbReference type="InterPro" id="IPR006108">
    <property type="entry name" value="3HC_DH_C"/>
</dbReference>
<evidence type="ECO:0000256" key="10">
    <source>
        <dbReference type="ARBA" id="ARBA00042709"/>
    </source>
</evidence>
<dbReference type="InterPro" id="IPR013328">
    <property type="entry name" value="6PGD_dom2"/>
</dbReference>
<accession>A0ABU3H5U2</accession>
<dbReference type="EMBL" id="JAUSUY010000004">
    <property type="protein sequence ID" value="MDT3425836.1"/>
    <property type="molecule type" value="Genomic_DNA"/>
</dbReference>
<comment type="subcellular location">
    <subcellularLocation>
        <location evidence="1">Cytoplasm</location>
    </subcellularLocation>
</comment>